<evidence type="ECO:0000256" key="3">
    <source>
        <dbReference type="SAM" id="SignalP"/>
    </source>
</evidence>
<keyword evidence="2" id="KW-1133">Transmembrane helix</keyword>
<evidence type="ECO:0000313" key="4">
    <source>
        <dbReference type="EMBL" id="KAG7387578.1"/>
    </source>
</evidence>
<evidence type="ECO:0008006" key="6">
    <source>
        <dbReference type="Google" id="ProtNLM"/>
    </source>
</evidence>
<keyword evidence="5" id="KW-1185">Reference proteome</keyword>
<reference evidence="4" key="1">
    <citation type="submission" date="2021-02" db="EMBL/GenBank/DDBJ databases">
        <authorList>
            <person name="Palmer J.M."/>
        </authorList>
    </citation>
    <scope>NUCLEOTIDE SEQUENCE</scope>
    <source>
        <strain evidence="4">SCRP734</strain>
    </source>
</reference>
<comment type="caution">
    <text evidence="4">The sequence shown here is derived from an EMBL/GenBank/DDBJ whole genome shotgun (WGS) entry which is preliminary data.</text>
</comment>
<sequence length="383" mass="38520">MHTSAAVSTFALGLAVAHATPLNIYNQCGESIQLYDNSATESIAAGGSTTRILASGFNGMFRNGVGSQATLAEFSITGGSTWYDISIIPTGSTGPGACGSLEACKAVTSGTGFNTAMQIAPSGCAAVTCMADGCADAYQYPSDDGKTHSCSDTATIDLTFCPGGSGATATTSLVATTSAPTTAAPTPVPTTSAPKTEAPTTAAPTTAAPIQAPTHPPTQASPTREPTTATPQPTTAAPTREPAETPEPTGTETPEPVVTFTSSSSFSTADGFNSSSSSSLDEVSGEDTTISVTPEMKPTSIPSMRDSSGDQTVSTQSEDSGTSVGTYVVSVVGVFVVVAAVAAVAIARRKKQELEALEPKESTSPFSYAGALTPRGEINVMHA</sequence>
<dbReference type="InterPro" id="IPR001938">
    <property type="entry name" value="Thaumatin"/>
</dbReference>
<feature type="compositionally biased region" description="Low complexity" evidence="1">
    <location>
        <begin position="178"/>
        <end position="279"/>
    </location>
</feature>
<keyword evidence="3" id="KW-0732">Signal</keyword>
<feature type="signal peptide" evidence="3">
    <location>
        <begin position="1"/>
        <end position="19"/>
    </location>
</feature>
<gene>
    <name evidence="4" type="ORF">PHYPSEUDO_013972</name>
</gene>
<proteinExistence type="predicted"/>
<keyword evidence="2" id="KW-0812">Transmembrane</keyword>
<feature type="compositionally biased region" description="Polar residues" evidence="1">
    <location>
        <begin position="300"/>
        <end position="322"/>
    </location>
</feature>
<dbReference type="AlphaFoldDB" id="A0A8T1W4K9"/>
<keyword evidence="2" id="KW-0472">Membrane</keyword>
<dbReference type="SMART" id="SM00205">
    <property type="entry name" value="THN"/>
    <property type="match status" value="1"/>
</dbReference>
<dbReference type="OrthoDB" id="67847at2759"/>
<feature type="region of interest" description="Disordered" evidence="1">
    <location>
        <begin position="178"/>
        <end position="322"/>
    </location>
</feature>
<dbReference type="PROSITE" id="PS51367">
    <property type="entry name" value="THAUMATIN_2"/>
    <property type="match status" value="1"/>
</dbReference>
<name>A0A8T1W4K9_9STRA</name>
<organism evidence="4 5">
    <name type="scientific">Phytophthora pseudosyringae</name>
    <dbReference type="NCBI Taxonomy" id="221518"/>
    <lineage>
        <taxon>Eukaryota</taxon>
        <taxon>Sar</taxon>
        <taxon>Stramenopiles</taxon>
        <taxon>Oomycota</taxon>
        <taxon>Peronosporomycetes</taxon>
        <taxon>Peronosporales</taxon>
        <taxon>Peronosporaceae</taxon>
        <taxon>Phytophthora</taxon>
    </lineage>
</organism>
<evidence type="ECO:0000256" key="2">
    <source>
        <dbReference type="SAM" id="Phobius"/>
    </source>
</evidence>
<evidence type="ECO:0000313" key="5">
    <source>
        <dbReference type="Proteomes" id="UP000694044"/>
    </source>
</evidence>
<dbReference type="Proteomes" id="UP000694044">
    <property type="component" value="Unassembled WGS sequence"/>
</dbReference>
<evidence type="ECO:0000256" key="1">
    <source>
        <dbReference type="SAM" id="MobiDB-lite"/>
    </source>
</evidence>
<dbReference type="PANTHER" id="PTHR31737">
    <property type="entry name" value="PROTEIN TOS1"/>
    <property type="match status" value="1"/>
</dbReference>
<feature type="chain" id="PRO_5035892145" description="Carbohydrate-binding protein" evidence="3">
    <location>
        <begin position="20"/>
        <end position="383"/>
    </location>
</feature>
<accession>A0A8T1W4K9</accession>
<dbReference type="PANTHER" id="PTHR31737:SF2">
    <property type="entry name" value="PROTEIN TOS1"/>
    <property type="match status" value="1"/>
</dbReference>
<dbReference type="EMBL" id="JAGDFM010000076">
    <property type="protein sequence ID" value="KAG7387578.1"/>
    <property type="molecule type" value="Genomic_DNA"/>
</dbReference>
<protein>
    <recommendedName>
        <fullName evidence="6">Carbohydrate-binding protein</fullName>
    </recommendedName>
</protein>
<feature type="transmembrane region" description="Helical" evidence="2">
    <location>
        <begin position="324"/>
        <end position="347"/>
    </location>
</feature>